<feature type="transmembrane region" description="Helical" evidence="1">
    <location>
        <begin position="43"/>
        <end position="60"/>
    </location>
</feature>
<protein>
    <submittedName>
        <fullName evidence="2">Uncharacterized protein</fullName>
    </submittedName>
</protein>
<dbReference type="EMBL" id="JAVDQD010000003">
    <property type="protein sequence ID" value="MDR6240092.1"/>
    <property type="molecule type" value="Genomic_DNA"/>
</dbReference>
<keyword evidence="1" id="KW-1133">Transmembrane helix</keyword>
<evidence type="ECO:0000313" key="2">
    <source>
        <dbReference type="EMBL" id="MDR6240092.1"/>
    </source>
</evidence>
<dbReference type="Proteomes" id="UP001185092">
    <property type="component" value="Unassembled WGS sequence"/>
</dbReference>
<dbReference type="RefSeq" id="WP_309939934.1">
    <property type="nucleotide sequence ID" value="NZ_AP025305.1"/>
</dbReference>
<proteinExistence type="predicted"/>
<sequence length="127" mass="15192">MKRIILEYLNYFKNKREHRVASYLSFDDKLVGDTISYTTNRKLLIFFMSPFILIGEYDIGKSVFQLKKEGYSLLFKQRLRLLIGGVIFWIVLFNLFYFTRIGEDSIELEGDDLIEYLNWKDEYESGN</sequence>
<evidence type="ECO:0000313" key="3">
    <source>
        <dbReference type="Proteomes" id="UP001185092"/>
    </source>
</evidence>
<organism evidence="2 3">
    <name type="scientific">Aureibacter tunicatorum</name>
    <dbReference type="NCBI Taxonomy" id="866807"/>
    <lineage>
        <taxon>Bacteria</taxon>
        <taxon>Pseudomonadati</taxon>
        <taxon>Bacteroidota</taxon>
        <taxon>Cytophagia</taxon>
        <taxon>Cytophagales</taxon>
        <taxon>Persicobacteraceae</taxon>
        <taxon>Aureibacter</taxon>
    </lineage>
</organism>
<feature type="transmembrane region" description="Helical" evidence="1">
    <location>
        <begin position="81"/>
        <end position="99"/>
    </location>
</feature>
<keyword evidence="1" id="KW-0812">Transmembrane</keyword>
<evidence type="ECO:0000256" key="1">
    <source>
        <dbReference type="SAM" id="Phobius"/>
    </source>
</evidence>
<accession>A0AAE3XNA1</accession>
<keyword evidence="3" id="KW-1185">Reference proteome</keyword>
<reference evidence="2" key="1">
    <citation type="submission" date="2023-07" db="EMBL/GenBank/DDBJ databases">
        <title>Genomic Encyclopedia of Type Strains, Phase IV (KMG-IV): sequencing the most valuable type-strain genomes for metagenomic binning, comparative biology and taxonomic classification.</title>
        <authorList>
            <person name="Goeker M."/>
        </authorList>
    </citation>
    <scope>NUCLEOTIDE SEQUENCE</scope>
    <source>
        <strain evidence="2">DSM 26174</strain>
    </source>
</reference>
<comment type="caution">
    <text evidence="2">The sequence shown here is derived from an EMBL/GenBank/DDBJ whole genome shotgun (WGS) entry which is preliminary data.</text>
</comment>
<gene>
    <name evidence="2" type="ORF">HNQ88_003140</name>
</gene>
<dbReference type="AlphaFoldDB" id="A0AAE3XNA1"/>
<name>A0AAE3XNA1_9BACT</name>
<keyword evidence="1" id="KW-0472">Membrane</keyword>